<dbReference type="InterPro" id="IPR025164">
    <property type="entry name" value="Toastrack_DUF4097"/>
</dbReference>
<dbReference type="Proteomes" id="UP000698800">
    <property type="component" value="Unassembled WGS sequence"/>
</dbReference>
<organism evidence="4 5">
    <name type="scientific">Glutinoglossum americanum</name>
    <dbReference type="NCBI Taxonomy" id="1670608"/>
    <lineage>
        <taxon>Eukaryota</taxon>
        <taxon>Fungi</taxon>
        <taxon>Dikarya</taxon>
        <taxon>Ascomycota</taxon>
        <taxon>Pezizomycotina</taxon>
        <taxon>Geoglossomycetes</taxon>
        <taxon>Geoglossales</taxon>
        <taxon>Geoglossaceae</taxon>
        <taxon>Glutinoglossum</taxon>
    </lineage>
</organism>
<evidence type="ECO:0000259" key="3">
    <source>
        <dbReference type="Pfam" id="PF13490"/>
    </source>
</evidence>
<feature type="domain" description="DUF4097" evidence="2">
    <location>
        <begin position="301"/>
        <end position="400"/>
    </location>
</feature>
<sequence length="602" mass="66180">MNMQCHEAEPLLIDYLDGQLSPAMRAGVEKHLETCAACKQELEEYKVFFHAMNNSSMEQPGPALREKFDTMLQSELNIDATSRIIKEERDTRVVPIRKYSFLLRVAASVILVTAGVFIGTKIVPGGTKQSASATEIADLKTEVKQMKETILFNMLNDESASERIKAVNYVEEMGGNSDQKVITAMFRTLNNDKNLNDYKIPVQNTKEGKLTLNDFPGTLPIEGYSGTEIIIVSDRLEKTPSRAKGLQPLYSTGTDNTGMAVSMEKNGNQITLQCLLPITQSGNYKIKVPDNFNIKVDNECGHSGDVNVSNIKGEVEIKNCQSINLKNVSGPLVLSTISGDIEVVLTEISKDRPVSIAAISGEVDVTIPAKAGVDVEMSNISGGIYSDFDFSTEKKSLKQVGGHGRVKGQLNGAGKPIKMNIQIADSIRIITWNKSEVYAKASIDINDNKDNDVYITSFEESDGNINIKAKFDDNKARRVYRYNDSCHCTCNNYESKIYWDVYVPENSEFSVETIDGNIIIEGNTDQVRAHTISGFIDMAFASSRKSDLKMSTISGTIYSNVALDKSKGRRGGNSVHAEYNGGGKPVDLETISGDIFLRKAGQ</sequence>
<dbReference type="InterPro" id="IPR041916">
    <property type="entry name" value="Anti_sigma_zinc_sf"/>
</dbReference>
<evidence type="ECO:0000313" key="4">
    <source>
        <dbReference type="EMBL" id="KAH0533851.1"/>
    </source>
</evidence>
<evidence type="ECO:0000259" key="2">
    <source>
        <dbReference type="Pfam" id="PF13349"/>
    </source>
</evidence>
<dbReference type="EMBL" id="JAGHQL010000337">
    <property type="protein sequence ID" value="KAH0533851.1"/>
    <property type="molecule type" value="Genomic_DNA"/>
</dbReference>
<protein>
    <recommendedName>
        <fullName evidence="6">Adhesin domain-containing protein</fullName>
    </recommendedName>
</protein>
<dbReference type="InterPro" id="IPR027383">
    <property type="entry name" value="Znf_put"/>
</dbReference>
<reference evidence="4" key="1">
    <citation type="submission" date="2021-03" db="EMBL/GenBank/DDBJ databases">
        <title>Comparative genomics and phylogenomic investigation of the class Geoglossomycetes provide insights into ecological specialization and systematics.</title>
        <authorList>
            <person name="Melie T."/>
            <person name="Pirro S."/>
            <person name="Miller A.N."/>
            <person name="Quandt A."/>
        </authorList>
    </citation>
    <scope>NUCLEOTIDE SEQUENCE</scope>
    <source>
        <strain evidence="4">GBOQ0MN5Z8</strain>
    </source>
</reference>
<dbReference type="Gene3D" id="1.10.10.1320">
    <property type="entry name" value="Anti-sigma factor, zinc-finger domain"/>
    <property type="match status" value="1"/>
</dbReference>
<dbReference type="Pfam" id="PF13349">
    <property type="entry name" value="DUF4097"/>
    <property type="match status" value="1"/>
</dbReference>
<proteinExistence type="predicted"/>
<name>A0A9P8HQL3_9PEZI</name>
<feature type="domain" description="Putative zinc-finger" evidence="3">
    <location>
        <begin position="5"/>
        <end position="38"/>
    </location>
</feature>
<keyword evidence="5" id="KW-1185">Reference proteome</keyword>
<evidence type="ECO:0008006" key="6">
    <source>
        <dbReference type="Google" id="ProtNLM"/>
    </source>
</evidence>
<dbReference type="Pfam" id="PF13490">
    <property type="entry name" value="zf-HC2"/>
    <property type="match status" value="1"/>
</dbReference>
<dbReference type="AlphaFoldDB" id="A0A9P8HQL3"/>
<feature type="transmembrane region" description="Helical" evidence="1">
    <location>
        <begin position="101"/>
        <end position="120"/>
    </location>
</feature>
<keyword evidence="1" id="KW-1133">Transmembrane helix</keyword>
<accession>A0A9P8HQL3</accession>
<evidence type="ECO:0000313" key="5">
    <source>
        <dbReference type="Proteomes" id="UP000698800"/>
    </source>
</evidence>
<gene>
    <name evidence="4" type="ORF">FGG08_007525</name>
</gene>
<keyword evidence="1" id="KW-0472">Membrane</keyword>
<comment type="caution">
    <text evidence="4">The sequence shown here is derived from an EMBL/GenBank/DDBJ whole genome shotgun (WGS) entry which is preliminary data.</text>
</comment>
<evidence type="ECO:0000256" key="1">
    <source>
        <dbReference type="SAM" id="Phobius"/>
    </source>
</evidence>
<keyword evidence="1" id="KW-0812">Transmembrane</keyword>